<dbReference type="InterPro" id="IPR029074">
    <property type="entry name" value="Imm49"/>
</dbReference>
<proteinExistence type="predicted"/>
<evidence type="ECO:0000313" key="2">
    <source>
        <dbReference type="Proteomes" id="UP000571554"/>
    </source>
</evidence>
<dbReference type="Pfam" id="PF15575">
    <property type="entry name" value="Imm49"/>
    <property type="match status" value="1"/>
</dbReference>
<name>A0A7W9U4A3_9BURK</name>
<dbReference type="EMBL" id="JACHBW010000031">
    <property type="protein sequence ID" value="MBB6106718.1"/>
    <property type="molecule type" value="Genomic_DNA"/>
</dbReference>
<organism evidence="1 2">
    <name type="scientific">Paraburkholderia bannensis</name>
    <dbReference type="NCBI Taxonomy" id="765414"/>
    <lineage>
        <taxon>Bacteria</taxon>
        <taxon>Pseudomonadati</taxon>
        <taxon>Pseudomonadota</taxon>
        <taxon>Betaproteobacteria</taxon>
        <taxon>Burkholderiales</taxon>
        <taxon>Burkholderiaceae</taxon>
        <taxon>Paraburkholderia</taxon>
    </lineage>
</organism>
<accession>A0A7W9U4A3</accession>
<dbReference type="RefSeq" id="WP_183732591.1">
    <property type="nucleotide sequence ID" value="NZ_JACHBW010000031.1"/>
</dbReference>
<sequence>MTARDFEARSKRLVHIERHIDAMATNLPELTHFIETDTGDPRACLMFLGSHATANAMVAWFRHQDLTATKQWSYVAGNLTRTAYRMVSDTFSPGAKMLTLLQPLLSDNDFLLNWFANFDSAYDPRRAENHKTHDFWAYQAIIAIQGDWQRLKNRCERVLAEPPKASGEKKYLVDHQFYLALALGDIPAMEDAIRQIVAPRAVSARSNDESGFTADLISTPAVIYAKIAWRHGYHVTIDSPFLPQQWLPIAPLDSYADHYTFLA</sequence>
<evidence type="ECO:0000313" key="1">
    <source>
        <dbReference type="EMBL" id="MBB6106718.1"/>
    </source>
</evidence>
<protein>
    <submittedName>
        <fullName evidence="1">Uncharacterized protein</fullName>
    </submittedName>
</protein>
<keyword evidence="2" id="KW-1185">Reference proteome</keyword>
<reference evidence="1 2" key="1">
    <citation type="submission" date="2020-08" db="EMBL/GenBank/DDBJ databases">
        <title>Above-ground endophytic microbial communities from plants in different locations in the United States.</title>
        <authorList>
            <person name="Frank C."/>
        </authorList>
    </citation>
    <scope>NUCLEOTIDE SEQUENCE [LARGE SCALE GENOMIC DNA]</scope>
    <source>
        <strain evidence="1 2">WP4_2_2</strain>
    </source>
</reference>
<gene>
    <name evidence="1" type="ORF">F4827_006594</name>
</gene>
<dbReference type="Proteomes" id="UP000571554">
    <property type="component" value="Unassembled WGS sequence"/>
</dbReference>
<comment type="caution">
    <text evidence="1">The sequence shown here is derived from an EMBL/GenBank/DDBJ whole genome shotgun (WGS) entry which is preliminary data.</text>
</comment>
<dbReference type="AlphaFoldDB" id="A0A7W9U4A3"/>